<sequence>MNSALKKSILFAKIITSDLKNIPKVAVPKYIMDERLTMYFRERTYYYVQDPLKCKEGDYVIIRELAESDDKRVTHKVEQLVYERGNFVDPITGKRCAGTEFIDDIKRTCDLFGFERPYFKK</sequence>
<dbReference type="Gene3D" id="2.40.50.140">
    <property type="entry name" value="Nucleic acid-binding proteins"/>
    <property type="match status" value="1"/>
</dbReference>
<reference evidence="1 2" key="1">
    <citation type="journal article" date="2022" name="Nat. Ecol. Evol.">
        <title>A masculinizing supergene underlies an exaggerated male reproductive morph in a spider.</title>
        <authorList>
            <person name="Hendrickx F."/>
            <person name="De Corte Z."/>
            <person name="Sonet G."/>
            <person name="Van Belleghem S.M."/>
            <person name="Kostlbacher S."/>
            <person name="Vangestel C."/>
        </authorList>
    </citation>
    <scope>NUCLEOTIDE SEQUENCE [LARGE SCALE GENOMIC DNA]</scope>
    <source>
        <strain evidence="1">W744_W776</strain>
    </source>
</reference>
<dbReference type="AlphaFoldDB" id="A0AAV6VQJ7"/>
<comment type="caution">
    <text evidence="1">The sequence shown here is derived from an EMBL/GenBank/DDBJ whole genome shotgun (WGS) entry which is preliminary data.</text>
</comment>
<keyword evidence="2" id="KW-1185">Reference proteome</keyword>
<proteinExistence type="predicted"/>
<dbReference type="GO" id="GO:0032543">
    <property type="term" value="P:mitochondrial translation"/>
    <property type="evidence" value="ECO:0007669"/>
    <property type="project" value="TreeGrafter"/>
</dbReference>
<dbReference type="EMBL" id="JAFNEN010000034">
    <property type="protein sequence ID" value="KAG8198930.1"/>
    <property type="molecule type" value="Genomic_DNA"/>
</dbReference>
<dbReference type="InterPro" id="IPR012340">
    <property type="entry name" value="NA-bd_OB-fold"/>
</dbReference>
<evidence type="ECO:0000313" key="2">
    <source>
        <dbReference type="Proteomes" id="UP000827092"/>
    </source>
</evidence>
<evidence type="ECO:0008006" key="3">
    <source>
        <dbReference type="Google" id="ProtNLM"/>
    </source>
</evidence>
<gene>
    <name evidence="1" type="ORF">JTE90_015137</name>
</gene>
<dbReference type="PANTHER" id="PTHR24088">
    <property type="entry name" value="28S RIBOSOMAL PROTEIN S17, MITOCHONDRIAL"/>
    <property type="match status" value="1"/>
</dbReference>
<dbReference type="GO" id="GO:0003735">
    <property type="term" value="F:structural constituent of ribosome"/>
    <property type="evidence" value="ECO:0007669"/>
    <property type="project" value="InterPro"/>
</dbReference>
<dbReference type="PANTHER" id="PTHR24088:SF0">
    <property type="entry name" value="SMALL RIBOSOMAL SUBUNIT PROTEIN US17M"/>
    <property type="match status" value="1"/>
</dbReference>
<dbReference type="Proteomes" id="UP000827092">
    <property type="component" value="Unassembled WGS sequence"/>
</dbReference>
<dbReference type="GO" id="GO:0005763">
    <property type="term" value="C:mitochondrial small ribosomal subunit"/>
    <property type="evidence" value="ECO:0007669"/>
    <property type="project" value="InterPro"/>
</dbReference>
<evidence type="ECO:0000313" key="1">
    <source>
        <dbReference type="EMBL" id="KAG8198930.1"/>
    </source>
</evidence>
<dbReference type="SUPFAM" id="SSF50249">
    <property type="entry name" value="Nucleic acid-binding proteins"/>
    <property type="match status" value="1"/>
</dbReference>
<protein>
    <recommendedName>
        <fullName evidence="3">Mitochondrial ribosomal protein S17</fullName>
    </recommendedName>
</protein>
<organism evidence="1 2">
    <name type="scientific">Oedothorax gibbosus</name>
    <dbReference type="NCBI Taxonomy" id="931172"/>
    <lineage>
        <taxon>Eukaryota</taxon>
        <taxon>Metazoa</taxon>
        <taxon>Ecdysozoa</taxon>
        <taxon>Arthropoda</taxon>
        <taxon>Chelicerata</taxon>
        <taxon>Arachnida</taxon>
        <taxon>Araneae</taxon>
        <taxon>Araneomorphae</taxon>
        <taxon>Entelegynae</taxon>
        <taxon>Araneoidea</taxon>
        <taxon>Linyphiidae</taxon>
        <taxon>Erigoninae</taxon>
        <taxon>Oedothorax</taxon>
    </lineage>
</organism>
<dbReference type="InterPro" id="IPR039193">
    <property type="entry name" value="Ribosomal_uS17m_metazoa"/>
</dbReference>
<name>A0AAV6VQJ7_9ARAC</name>
<accession>A0AAV6VQJ7</accession>